<dbReference type="Pfam" id="PF00205">
    <property type="entry name" value="TPP_enzyme_M"/>
    <property type="match status" value="1"/>
</dbReference>
<dbReference type="InterPro" id="IPR029061">
    <property type="entry name" value="THDP-binding"/>
</dbReference>
<evidence type="ECO:0000256" key="3">
    <source>
        <dbReference type="ARBA" id="ARBA00001964"/>
    </source>
</evidence>
<keyword evidence="17" id="KW-1185">Reference proteome</keyword>
<keyword evidence="10 12" id="KW-0786">Thiamine pyrophosphate</keyword>
<evidence type="ECO:0000256" key="9">
    <source>
        <dbReference type="ARBA" id="ARBA00022842"/>
    </source>
</evidence>
<gene>
    <name evidence="16" type="ORF">OEZ85_000852</name>
</gene>
<evidence type="ECO:0000313" key="16">
    <source>
        <dbReference type="EMBL" id="WIA21683.1"/>
    </source>
</evidence>
<dbReference type="Proteomes" id="UP001244341">
    <property type="component" value="Chromosome 13b"/>
</dbReference>
<proteinExistence type="inferred from homology"/>
<dbReference type="SUPFAM" id="SSF52518">
    <property type="entry name" value="Thiamin diphosphate-binding fold (THDP-binding)"/>
    <property type="match status" value="2"/>
</dbReference>
<dbReference type="InterPro" id="IPR011766">
    <property type="entry name" value="TPP_enzyme_TPP-bd"/>
</dbReference>
<evidence type="ECO:0000256" key="7">
    <source>
        <dbReference type="ARBA" id="ARBA00022723"/>
    </source>
</evidence>
<evidence type="ECO:0000256" key="8">
    <source>
        <dbReference type="ARBA" id="ARBA00022793"/>
    </source>
</evidence>
<keyword evidence="11" id="KW-0456">Lyase</keyword>
<dbReference type="InterPro" id="IPR012110">
    <property type="entry name" value="PDC/IPDC-like"/>
</dbReference>
<dbReference type="EMBL" id="CP126220">
    <property type="protein sequence ID" value="WIA21683.1"/>
    <property type="molecule type" value="Genomic_DNA"/>
</dbReference>
<comment type="cofactor">
    <cofactor evidence="2">
        <name>a metal cation</name>
        <dbReference type="ChEBI" id="CHEBI:25213"/>
    </cofactor>
</comment>
<evidence type="ECO:0000256" key="12">
    <source>
        <dbReference type="RuleBase" id="RU362132"/>
    </source>
</evidence>
<dbReference type="CDD" id="cd07038">
    <property type="entry name" value="TPP_PYR_PDC_IPDC_like"/>
    <property type="match status" value="1"/>
</dbReference>
<accession>A0ABY8ULY2</accession>
<sequence>MSPRKECSLGTFLAGRLVEVGVSHLFGVPGDFNLTLLDQFVAYDGLQTIWTCNELNAGYAADGFCRRRGVGACAFTYCVGGLSLINACAGCYSEDLPVIFISGGPNSNDFSANHVIHHTIGLPDLTQQYRAFKEVTCAAVVVQHLAQAHHQIDYAISEALKQKKPAYIEICCNLAGLSHPSFTVPPIPMNPTLLSTNAHSLAEAVEASNKVLASAVKPVLLGGPRLRAGGRQAAFLALADALGCLPAGQMCTSVCVLASAVKPVLLGGPRLRAGSRQAAFLALADALGCAVAVTADAKGMFPEDHPNYIGHYWGSISSEGCNETVEGADVVIAVGFVRTDYSTLANYSTLGYSLLLKPEKLIDVDQRRVTVKGGETFGCVEIEDYLSALAKVVSPNAASITNFRRMVHPSRRLERADTLDAAEPLTTANMIRRVQECLTPDTCILAETGDSWFNALKLNLPKGSGFEVQMRYGSIGWSVGATLGYSLGAAADGKRLISMIGDGSFQMTAQDVSSMIRFGATPIILLMNNKGYTIEIEIHDGPYNMIQNWDYVGMVKALHNGSGKLYAVKAATEPELIAALQTALKDKTDHVCFIELQLDTHDCSKELLEFGARVSNANGRPPVAQNMLH</sequence>
<comment type="cofactor">
    <cofactor evidence="3">
        <name>thiamine diphosphate</name>
        <dbReference type="ChEBI" id="CHEBI:58937"/>
    </cofactor>
</comment>
<dbReference type="EC" id="4.1.1.1" evidence="6"/>
<keyword evidence="9" id="KW-0460">Magnesium</keyword>
<feature type="domain" description="Thiamine pyrophosphate enzyme TPP-binding" evidence="14">
    <location>
        <begin position="469"/>
        <end position="595"/>
    </location>
</feature>
<keyword evidence="8" id="KW-0210">Decarboxylase</keyword>
<dbReference type="InterPro" id="IPR047214">
    <property type="entry name" value="TPP_PDC_IPDC"/>
</dbReference>
<dbReference type="InterPro" id="IPR012001">
    <property type="entry name" value="Thiamin_PyroP_enz_TPP-bd_dom"/>
</dbReference>
<dbReference type="SUPFAM" id="SSF52467">
    <property type="entry name" value="DHS-like NAD/FAD-binding domain"/>
    <property type="match status" value="1"/>
</dbReference>
<comment type="similarity">
    <text evidence="4 12">Belongs to the TPP enzyme family.</text>
</comment>
<feature type="domain" description="Thiamine pyrophosphate enzyme central" evidence="13">
    <location>
        <begin position="256"/>
        <end position="368"/>
    </location>
</feature>
<keyword evidence="7" id="KW-0479">Metal-binding</keyword>
<dbReference type="Gene3D" id="3.40.50.970">
    <property type="match status" value="2"/>
</dbReference>
<dbReference type="PANTHER" id="PTHR43452:SF1">
    <property type="entry name" value="PYRUVATE DECARBOXYLASE C186.09-RELATED"/>
    <property type="match status" value="1"/>
</dbReference>
<evidence type="ECO:0000256" key="2">
    <source>
        <dbReference type="ARBA" id="ARBA00001920"/>
    </source>
</evidence>
<dbReference type="Pfam" id="PF02776">
    <property type="entry name" value="TPP_enzyme_N"/>
    <property type="match status" value="1"/>
</dbReference>
<dbReference type="PANTHER" id="PTHR43452">
    <property type="entry name" value="PYRUVATE DECARBOXYLASE"/>
    <property type="match status" value="1"/>
</dbReference>
<evidence type="ECO:0000256" key="5">
    <source>
        <dbReference type="ARBA" id="ARBA00011881"/>
    </source>
</evidence>
<evidence type="ECO:0000256" key="1">
    <source>
        <dbReference type="ARBA" id="ARBA00001041"/>
    </source>
</evidence>
<evidence type="ECO:0000256" key="11">
    <source>
        <dbReference type="ARBA" id="ARBA00023239"/>
    </source>
</evidence>
<feature type="domain" description="Thiamine pyrophosphate enzyme N-terminal TPP-binding" evidence="15">
    <location>
        <begin position="9"/>
        <end position="114"/>
    </location>
</feature>
<organism evidence="16 17">
    <name type="scientific">Tetradesmus obliquus</name>
    <name type="common">Green alga</name>
    <name type="synonym">Acutodesmus obliquus</name>
    <dbReference type="NCBI Taxonomy" id="3088"/>
    <lineage>
        <taxon>Eukaryota</taxon>
        <taxon>Viridiplantae</taxon>
        <taxon>Chlorophyta</taxon>
        <taxon>core chlorophytes</taxon>
        <taxon>Chlorophyceae</taxon>
        <taxon>CS clade</taxon>
        <taxon>Sphaeropleales</taxon>
        <taxon>Scenedesmaceae</taxon>
        <taxon>Tetradesmus</taxon>
    </lineage>
</organism>
<evidence type="ECO:0000256" key="6">
    <source>
        <dbReference type="ARBA" id="ARBA00013202"/>
    </source>
</evidence>
<comment type="subunit">
    <text evidence="5">Homotetramer.</text>
</comment>
<name>A0ABY8ULY2_TETOB</name>
<dbReference type="CDD" id="cd02005">
    <property type="entry name" value="TPP_PDC_IPDC"/>
    <property type="match status" value="1"/>
</dbReference>
<reference evidence="16 17" key="1">
    <citation type="submission" date="2023-05" db="EMBL/GenBank/DDBJ databases">
        <title>A 100% complete, gapless, phased diploid assembly of the Scenedesmus obliquus UTEX 3031 genome.</title>
        <authorList>
            <person name="Biondi T.C."/>
            <person name="Hanschen E.R."/>
            <person name="Kwon T."/>
            <person name="Eng W."/>
            <person name="Kruse C.P.S."/>
            <person name="Koehler S.I."/>
            <person name="Kunde Y."/>
            <person name="Gleasner C.D."/>
            <person name="You Mak K.T."/>
            <person name="Polle J."/>
            <person name="Hovde B.T."/>
            <person name="Starkenburg S.R."/>
        </authorList>
    </citation>
    <scope>NUCLEOTIDE SEQUENCE [LARGE SCALE GENOMIC DNA]</scope>
    <source>
        <strain evidence="16 17">DOE0152z</strain>
    </source>
</reference>
<evidence type="ECO:0000313" key="17">
    <source>
        <dbReference type="Proteomes" id="UP001244341"/>
    </source>
</evidence>
<dbReference type="InterPro" id="IPR012000">
    <property type="entry name" value="Thiamin_PyroP_enz_cen_dom"/>
</dbReference>
<evidence type="ECO:0000256" key="4">
    <source>
        <dbReference type="ARBA" id="ARBA00007812"/>
    </source>
</evidence>
<evidence type="ECO:0000259" key="14">
    <source>
        <dbReference type="Pfam" id="PF02775"/>
    </source>
</evidence>
<comment type="catalytic activity">
    <reaction evidence="1">
        <text>a 2-oxocarboxylate + H(+) = an aldehyde + CO2</text>
        <dbReference type="Rhea" id="RHEA:11628"/>
        <dbReference type="ChEBI" id="CHEBI:15378"/>
        <dbReference type="ChEBI" id="CHEBI:16526"/>
        <dbReference type="ChEBI" id="CHEBI:17478"/>
        <dbReference type="ChEBI" id="CHEBI:35179"/>
        <dbReference type="EC" id="4.1.1.1"/>
    </reaction>
</comment>
<dbReference type="InterPro" id="IPR029035">
    <property type="entry name" value="DHS-like_NAD/FAD-binding_dom"/>
</dbReference>
<dbReference type="Pfam" id="PF02775">
    <property type="entry name" value="TPP_enzyme_C"/>
    <property type="match status" value="1"/>
</dbReference>
<protein>
    <recommendedName>
        <fullName evidence="6">pyruvate decarboxylase</fullName>
        <ecNumber evidence="6">4.1.1.1</ecNumber>
    </recommendedName>
</protein>
<evidence type="ECO:0000259" key="13">
    <source>
        <dbReference type="Pfam" id="PF00205"/>
    </source>
</evidence>
<evidence type="ECO:0000256" key="10">
    <source>
        <dbReference type="ARBA" id="ARBA00023052"/>
    </source>
</evidence>
<evidence type="ECO:0000259" key="15">
    <source>
        <dbReference type="Pfam" id="PF02776"/>
    </source>
</evidence>
<dbReference type="PIRSF" id="PIRSF036565">
    <property type="entry name" value="Pyruvt_ip_decrb"/>
    <property type="match status" value="1"/>
</dbReference>
<dbReference type="Gene3D" id="3.40.50.1220">
    <property type="entry name" value="TPP-binding domain"/>
    <property type="match status" value="1"/>
</dbReference>
<dbReference type="InterPro" id="IPR047213">
    <property type="entry name" value="TPP_PYR_PDC_IPDC-like"/>
</dbReference>